<gene>
    <name evidence="1" type="ORF">A8990_11963</name>
</gene>
<dbReference type="AlphaFoldDB" id="A0A3D9RMU9"/>
<dbReference type="EMBL" id="QTTN01000019">
    <property type="protein sequence ID" value="REE81229.1"/>
    <property type="molecule type" value="Genomic_DNA"/>
</dbReference>
<reference evidence="1 2" key="1">
    <citation type="submission" date="2018-08" db="EMBL/GenBank/DDBJ databases">
        <title>Genomic Encyclopedia of Type Strains, Phase III (KMG-III): the genomes of soil and plant-associated and newly described type strains.</title>
        <authorList>
            <person name="Whitman W."/>
        </authorList>
    </citation>
    <scope>NUCLEOTIDE SEQUENCE [LARGE SCALE GENOMIC DNA]</scope>
    <source>
        <strain evidence="1 2">CGMCC 1.10966</strain>
    </source>
</reference>
<evidence type="ECO:0008006" key="3">
    <source>
        <dbReference type="Google" id="ProtNLM"/>
    </source>
</evidence>
<name>A0A3D9RMU9_9BACL</name>
<accession>A0A3D9RMU9</accession>
<evidence type="ECO:0000313" key="1">
    <source>
        <dbReference type="EMBL" id="REE81229.1"/>
    </source>
</evidence>
<keyword evidence="2" id="KW-1185">Reference proteome</keyword>
<proteinExistence type="predicted"/>
<sequence>MGQDVHHGTSCHLIDKLRPFACSASSIEILHVFAVPVGKRTDPGQISSHTLVGIELGNIAPSINGRPLPYANPDNGITLGTVTVRLTNSGNHAAAVTLYVLIPYETSLDGLVIYVNGREVHVIPGEGVFIGILDPGATVVITYRLQLSDPPFQSRIRFRIRAAITYEVNGVQISNTVYSNEVVILIETHDE</sequence>
<evidence type="ECO:0000313" key="2">
    <source>
        <dbReference type="Proteomes" id="UP000256304"/>
    </source>
</evidence>
<organism evidence="1 2">
    <name type="scientific">Paenibacillus taihuensis</name>
    <dbReference type="NCBI Taxonomy" id="1156355"/>
    <lineage>
        <taxon>Bacteria</taxon>
        <taxon>Bacillati</taxon>
        <taxon>Bacillota</taxon>
        <taxon>Bacilli</taxon>
        <taxon>Bacillales</taxon>
        <taxon>Paenibacillaceae</taxon>
        <taxon>Paenibacillus</taxon>
    </lineage>
</organism>
<protein>
    <recommendedName>
        <fullName evidence="3">CARDB domain-containing protein</fullName>
    </recommendedName>
</protein>
<dbReference type="Proteomes" id="UP000256304">
    <property type="component" value="Unassembled WGS sequence"/>
</dbReference>
<comment type="caution">
    <text evidence="1">The sequence shown here is derived from an EMBL/GenBank/DDBJ whole genome shotgun (WGS) entry which is preliminary data.</text>
</comment>